<dbReference type="GO" id="GO:0035312">
    <property type="term" value="F:5'-3' DNA exonuclease activity"/>
    <property type="evidence" value="ECO:0007669"/>
    <property type="project" value="TreeGrafter"/>
</dbReference>
<dbReference type="Gene3D" id="3.60.15.10">
    <property type="entry name" value="Ribonuclease Z/Hydroxyacylglutathione hydrolase-like"/>
    <property type="match status" value="1"/>
</dbReference>
<keyword evidence="17" id="KW-1185">Reference proteome</keyword>
<dbReference type="InterPro" id="IPR001279">
    <property type="entry name" value="Metallo-B-lactamas"/>
</dbReference>
<dbReference type="SUPFAM" id="SSF56281">
    <property type="entry name" value="Metallo-hydrolase/oxidoreductase"/>
    <property type="match status" value="1"/>
</dbReference>
<dbReference type="InterPro" id="IPR036866">
    <property type="entry name" value="RibonucZ/Hydroxyglut_hydro"/>
</dbReference>
<name>A0A8K0PM85_9PEZI</name>
<comment type="caution">
    <text evidence="16">The sequence shown here is derived from an EMBL/GenBank/DDBJ whole genome shotgun (WGS) entry which is preliminary data.</text>
</comment>
<comment type="similarity">
    <text evidence="2">Belongs to the DNA repair metallo-beta-lactamase (DRMBL) family.</text>
</comment>
<evidence type="ECO:0000256" key="6">
    <source>
        <dbReference type="ARBA" id="ARBA00022801"/>
    </source>
</evidence>
<evidence type="ECO:0000256" key="11">
    <source>
        <dbReference type="ARBA" id="ARBA00039759"/>
    </source>
</evidence>
<evidence type="ECO:0000256" key="4">
    <source>
        <dbReference type="ARBA" id="ARBA00022759"/>
    </source>
</evidence>
<evidence type="ECO:0000256" key="1">
    <source>
        <dbReference type="ARBA" id="ARBA00004123"/>
    </source>
</evidence>
<dbReference type="GO" id="GO:0000723">
    <property type="term" value="P:telomere maintenance"/>
    <property type="evidence" value="ECO:0007669"/>
    <property type="project" value="TreeGrafter"/>
</dbReference>
<dbReference type="OrthoDB" id="5561659at2759"/>
<evidence type="ECO:0000259" key="14">
    <source>
        <dbReference type="Pfam" id="PF07522"/>
    </source>
</evidence>
<evidence type="ECO:0000256" key="3">
    <source>
        <dbReference type="ARBA" id="ARBA00022722"/>
    </source>
</evidence>
<evidence type="ECO:0000256" key="9">
    <source>
        <dbReference type="ARBA" id="ARBA00023204"/>
    </source>
</evidence>
<evidence type="ECO:0000313" key="17">
    <source>
        <dbReference type="Proteomes" id="UP000809789"/>
    </source>
</evidence>
<dbReference type="InterPro" id="IPR011084">
    <property type="entry name" value="DRMBL"/>
</dbReference>
<protein>
    <recommendedName>
        <fullName evidence="11">Protein artemis</fullName>
    </recommendedName>
    <alternativeName>
        <fullName evidence="12">DNA cross-link repair 1C protein</fullName>
    </alternativeName>
</protein>
<dbReference type="GO" id="GO:0006310">
    <property type="term" value="P:DNA recombination"/>
    <property type="evidence" value="ECO:0007669"/>
    <property type="project" value="UniProtKB-KW"/>
</dbReference>
<keyword evidence="9" id="KW-0234">DNA repair</keyword>
<evidence type="ECO:0000256" key="10">
    <source>
        <dbReference type="ARBA" id="ARBA00023242"/>
    </source>
</evidence>
<proteinExistence type="inferred from homology"/>
<keyword evidence="8" id="KW-0233">DNA recombination</keyword>
<feature type="domain" description="DNA repair metallo-beta-lactamase" evidence="14">
    <location>
        <begin position="447"/>
        <end position="480"/>
    </location>
</feature>
<evidence type="ECO:0000256" key="12">
    <source>
        <dbReference type="ARBA" id="ARBA00042677"/>
    </source>
</evidence>
<dbReference type="GO" id="GO:0006303">
    <property type="term" value="P:double-strand break repair via nonhomologous end joining"/>
    <property type="evidence" value="ECO:0007669"/>
    <property type="project" value="TreeGrafter"/>
</dbReference>
<feature type="compositionally biased region" description="Basic and acidic residues" evidence="13">
    <location>
        <begin position="519"/>
        <end position="530"/>
    </location>
</feature>
<dbReference type="GO" id="GO:0004519">
    <property type="term" value="F:endonuclease activity"/>
    <property type="evidence" value="ECO:0007669"/>
    <property type="project" value="UniProtKB-KW"/>
</dbReference>
<dbReference type="EMBL" id="JAESVG020000002">
    <property type="protein sequence ID" value="KAG8630764.1"/>
    <property type="molecule type" value="Genomic_DNA"/>
</dbReference>
<gene>
    <name evidence="16" type="ORF">KVT40_002383</name>
</gene>
<feature type="region of interest" description="Disordered" evidence="13">
    <location>
        <begin position="501"/>
        <end position="600"/>
    </location>
</feature>
<evidence type="ECO:0000259" key="15">
    <source>
        <dbReference type="Pfam" id="PF12706"/>
    </source>
</evidence>
<dbReference type="Proteomes" id="UP000809789">
    <property type="component" value="Unassembled WGS sequence"/>
</dbReference>
<sequence length="640" mass="72047">MSTFNGIIPEFPHLRVDYFHVSHPTAPPPPLACLLSHIHTDHLRGLLTLRSPFIYCTPTTRSLLLRLERLPHRLNFARGILETRVQTYRHLKKLLRPIPLDTPTTIELRPGEEVRVTALEANHCPGACMWLIEGQGRAVLYTGDIRAERWWVDLLGRQGGLVPYSVLSPGQEVGQGHGRGQLRVLDKVYLDTSFAVRRGECWAFEGKGEGLRELLGKVEEVEKAQGRGRTRYYFHAWTAGYEEVLVALASFLGSRVHVDEYRYKLYSGLLEGENRDVREAARLVGFREGNRWQDGCLTRDDGDEVRIHACEKGMGCDVLKDENVIQIMPIVTRYKGVEYMEMGVGGGHGDLDQVHELELNDINTVGALIELCQKRLQDRPEVLDKVKKWLADCVQQGAINIKLDTEAFYDALEDSSQTKELDEVPLDRLVVALERLVSEKKPKTELPTKRITFPYSRHASLEELRMLVAALRPKAVYPNTYEPGMDMDELFGDLLQEPKVQKTTTTTSKEEAAPGTANESDKVNKPDANKDAIVPSESPAEGILTPAKVTARLTTTETPDRVEQKPSQSKQQDDKMPGSTISTGSKRGKRSKTKDLEVERSIQQRLSTYRSVLESDDAEFTGLNLVSVSGYHNEEKEVEL</sequence>
<evidence type="ECO:0000256" key="2">
    <source>
        <dbReference type="ARBA" id="ARBA00010304"/>
    </source>
</evidence>
<reference evidence="16" key="1">
    <citation type="submission" date="2021-07" db="EMBL/GenBank/DDBJ databases">
        <title>Elsinoe batatas strain:CRI-CJ2 Genome sequencing and assembly.</title>
        <authorList>
            <person name="Huang L."/>
        </authorList>
    </citation>
    <scope>NUCLEOTIDE SEQUENCE</scope>
    <source>
        <strain evidence="16">CRI-CJ2</strain>
    </source>
</reference>
<keyword evidence="4" id="KW-0255">Endonuclease</keyword>
<dbReference type="PANTHER" id="PTHR23240">
    <property type="entry name" value="DNA CROSS-LINK REPAIR PROTEIN PSO2/SNM1-RELATED"/>
    <property type="match status" value="1"/>
</dbReference>
<keyword evidence="6" id="KW-0378">Hydrolase</keyword>
<evidence type="ECO:0000256" key="13">
    <source>
        <dbReference type="SAM" id="MobiDB-lite"/>
    </source>
</evidence>
<dbReference type="Pfam" id="PF12706">
    <property type="entry name" value="Lactamase_B_2"/>
    <property type="match status" value="1"/>
</dbReference>
<organism evidence="16 17">
    <name type="scientific">Elsinoe batatas</name>
    <dbReference type="NCBI Taxonomy" id="2601811"/>
    <lineage>
        <taxon>Eukaryota</taxon>
        <taxon>Fungi</taxon>
        <taxon>Dikarya</taxon>
        <taxon>Ascomycota</taxon>
        <taxon>Pezizomycotina</taxon>
        <taxon>Dothideomycetes</taxon>
        <taxon>Dothideomycetidae</taxon>
        <taxon>Myriangiales</taxon>
        <taxon>Elsinoaceae</taxon>
        <taxon>Elsinoe</taxon>
    </lineage>
</organism>
<keyword evidence="7" id="KW-0269">Exonuclease</keyword>
<dbReference type="Pfam" id="PF07522">
    <property type="entry name" value="DRMBL"/>
    <property type="match status" value="1"/>
</dbReference>
<dbReference type="GO" id="GO:0036297">
    <property type="term" value="P:interstrand cross-link repair"/>
    <property type="evidence" value="ECO:0007669"/>
    <property type="project" value="TreeGrafter"/>
</dbReference>
<accession>A0A8K0PM85</accession>
<evidence type="ECO:0000313" key="16">
    <source>
        <dbReference type="EMBL" id="KAG8630764.1"/>
    </source>
</evidence>
<dbReference type="AlphaFoldDB" id="A0A8K0PM85"/>
<feature type="domain" description="Metallo-beta-lactamase" evidence="15">
    <location>
        <begin position="25"/>
        <end position="146"/>
    </location>
</feature>
<dbReference type="GO" id="GO:0003684">
    <property type="term" value="F:damaged DNA binding"/>
    <property type="evidence" value="ECO:0007669"/>
    <property type="project" value="TreeGrafter"/>
</dbReference>
<evidence type="ECO:0000256" key="5">
    <source>
        <dbReference type="ARBA" id="ARBA00022763"/>
    </source>
</evidence>
<dbReference type="PANTHER" id="PTHR23240:SF8">
    <property type="entry name" value="PROTEIN ARTEMIS"/>
    <property type="match status" value="1"/>
</dbReference>
<keyword evidence="5" id="KW-0227">DNA damage</keyword>
<evidence type="ECO:0000256" key="7">
    <source>
        <dbReference type="ARBA" id="ARBA00022839"/>
    </source>
</evidence>
<keyword evidence="10" id="KW-0539">Nucleus</keyword>
<keyword evidence="3" id="KW-0540">Nuclease</keyword>
<evidence type="ECO:0000256" key="8">
    <source>
        <dbReference type="ARBA" id="ARBA00023172"/>
    </source>
</evidence>
<comment type="subcellular location">
    <subcellularLocation>
        <location evidence="1">Nucleus</location>
    </subcellularLocation>
</comment>
<dbReference type="GO" id="GO:0005634">
    <property type="term" value="C:nucleus"/>
    <property type="evidence" value="ECO:0007669"/>
    <property type="project" value="UniProtKB-SubCell"/>
</dbReference>